<dbReference type="UniPathway" id="UPA00034">
    <property type="reaction ID" value="UER00021"/>
</dbReference>
<evidence type="ECO:0000256" key="8">
    <source>
        <dbReference type="ARBA" id="ARBA00022801"/>
    </source>
</evidence>
<evidence type="ECO:0000256" key="1">
    <source>
        <dbReference type="ARBA" id="ARBA00001941"/>
    </source>
</evidence>
<evidence type="ECO:0000256" key="2">
    <source>
        <dbReference type="ARBA" id="ARBA00001947"/>
    </source>
</evidence>
<comment type="cofactor">
    <cofactor evidence="1">
        <name>Co(2+)</name>
        <dbReference type="ChEBI" id="CHEBI:48828"/>
    </cofactor>
</comment>
<dbReference type="InterPro" id="IPR002933">
    <property type="entry name" value="Peptidase_M20"/>
</dbReference>
<dbReference type="GO" id="GO:0046872">
    <property type="term" value="F:metal ion binding"/>
    <property type="evidence" value="ECO:0007669"/>
    <property type="project" value="UniProtKB-KW"/>
</dbReference>
<keyword evidence="14" id="KW-1185">Reference proteome</keyword>
<organism evidence="13 14">
    <name type="scientific">Fusarium pseudocircinatum</name>
    <dbReference type="NCBI Taxonomy" id="56676"/>
    <lineage>
        <taxon>Eukaryota</taxon>
        <taxon>Fungi</taxon>
        <taxon>Dikarya</taxon>
        <taxon>Ascomycota</taxon>
        <taxon>Pezizomycotina</taxon>
        <taxon>Sordariomycetes</taxon>
        <taxon>Hypocreomycetidae</taxon>
        <taxon>Hypocreales</taxon>
        <taxon>Nectriaceae</taxon>
        <taxon>Fusarium</taxon>
        <taxon>Fusarium fujikuroi species complex</taxon>
    </lineage>
</organism>
<dbReference type="GO" id="GO:0009014">
    <property type="term" value="F:succinyl-diaminopimelate desuccinylase activity"/>
    <property type="evidence" value="ECO:0007669"/>
    <property type="project" value="UniProtKB-EC"/>
</dbReference>
<evidence type="ECO:0000256" key="11">
    <source>
        <dbReference type="ARBA" id="ARBA00051301"/>
    </source>
</evidence>
<dbReference type="InterPro" id="IPR010182">
    <property type="entry name" value="ArgE/DapE"/>
</dbReference>
<dbReference type="Pfam" id="PF01546">
    <property type="entry name" value="Peptidase_M20"/>
    <property type="match status" value="1"/>
</dbReference>
<dbReference type="InterPro" id="IPR001261">
    <property type="entry name" value="ArgE/DapE_CS"/>
</dbReference>
<accession>A0A8H5KPC7</accession>
<comment type="cofactor">
    <cofactor evidence="2">
        <name>Zn(2+)</name>
        <dbReference type="ChEBI" id="CHEBI:29105"/>
    </cofactor>
</comment>
<evidence type="ECO:0000256" key="10">
    <source>
        <dbReference type="ARBA" id="ARBA00023285"/>
    </source>
</evidence>
<evidence type="ECO:0000256" key="7">
    <source>
        <dbReference type="ARBA" id="ARBA00022723"/>
    </source>
</evidence>
<gene>
    <name evidence="13" type="ORF">FPCIR_12332</name>
</gene>
<comment type="catalytic activity">
    <reaction evidence="11">
        <text>N-succinyl-(2S,6S)-2,6-diaminopimelate + H2O = (2S,6S)-2,6-diaminopimelate + succinate</text>
        <dbReference type="Rhea" id="RHEA:22608"/>
        <dbReference type="ChEBI" id="CHEBI:15377"/>
        <dbReference type="ChEBI" id="CHEBI:30031"/>
        <dbReference type="ChEBI" id="CHEBI:57609"/>
        <dbReference type="ChEBI" id="CHEBI:58087"/>
        <dbReference type="EC" id="3.5.1.18"/>
    </reaction>
</comment>
<keyword evidence="7" id="KW-0479">Metal-binding</keyword>
<dbReference type="PANTHER" id="PTHR43808">
    <property type="entry name" value="ACETYLORNITHINE DEACETYLASE"/>
    <property type="match status" value="1"/>
</dbReference>
<dbReference type="Pfam" id="PF07687">
    <property type="entry name" value="M20_dimer"/>
    <property type="match status" value="1"/>
</dbReference>
<dbReference type="Proteomes" id="UP000546213">
    <property type="component" value="Unassembled WGS sequence"/>
</dbReference>
<keyword evidence="9" id="KW-0862">Zinc</keyword>
<dbReference type="Gene3D" id="3.30.70.360">
    <property type="match status" value="1"/>
</dbReference>
<dbReference type="SUPFAM" id="SSF55031">
    <property type="entry name" value="Bacterial exopeptidase dimerisation domain"/>
    <property type="match status" value="1"/>
</dbReference>
<dbReference type="SUPFAM" id="SSF53187">
    <property type="entry name" value="Zn-dependent exopeptidases"/>
    <property type="match status" value="1"/>
</dbReference>
<reference evidence="13 14" key="1">
    <citation type="submission" date="2020-05" db="EMBL/GenBank/DDBJ databases">
        <title>Identification and distribution of gene clusters putatively required for synthesis of sphingolipid metabolism inhibitors in phylogenetically diverse species of the filamentous fungus Fusarium.</title>
        <authorList>
            <person name="Kim H.-S."/>
            <person name="Busman M."/>
            <person name="Brown D.W."/>
            <person name="Divon H."/>
            <person name="Uhlig S."/>
            <person name="Proctor R.H."/>
        </authorList>
    </citation>
    <scope>NUCLEOTIDE SEQUENCE [LARGE SCALE GENOMIC DNA]</scope>
    <source>
        <strain evidence="13 14">NRRL 36939</strain>
    </source>
</reference>
<evidence type="ECO:0000313" key="14">
    <source>
        <dbReference type="Proteomes" id="UP000546213"/>
    </source>
</evidence>
<evidence type="ECO:0000256" key="9">
    <source>
        <dbReference type="ARBA" id="ARBA00022833"/>
    </source>
</evidence>
<dbReference type="InterPro" id="IPR011650">
    <property type="entry name" value="Peptidase_M20_dimer"/>
</dbReference>
<evidence type="ECO:0000259" key="12">
    <source>
        <dbReference type="Pfam" id="PF07687"/>
    </source>
</evidence>
<evidence type="ECO:0000256" key="6">
    <source>
        <dbReference type="ARBA" id="ARBA00016853"/>
    </source>
</evidence>
<comment type="similarity">
    <text evidence="4">Belongs to the peptidase M20A family.</text>
</comment>
<dbReference type="InterPro" id="IPR036264">
    <property type="entry name" value="Bact_exopeptidase_dim_dom"/>
</dbReference>
<comment type="caution">
    <text evidence="13">The sequence shown here is derived from an EMBL/GenBank/DDBJ whole genome shotgun (WGS) entry which is preliminary data.</text>
</comment>
<dbReference type="NCBIfam" id="TIGR01910">
    <property type="entry name" value="DapE-ArgE"/>
    <property type="match status" value="1"/>
</dbReference>
<comment type="pathway">
    <text evidence="3">Amino-acid biosynthesis; L-lysine biosynthesis via DAP pathway; LL-2,6-diaminopimelate from (S)-tetrahydrodipicolinate (succinylase route): step 3/3.</text>
</comment>
<name>A0A8H5KPC7_9HYPO</name>
<evidence type="ECO:0000256" key="3">
    <source>
        <dbReference type="ARBA" id="ARBA00005130"/>
    </source>
</evidence>
<dbReference type="EMBL" id="JAAOAS010000401">
    <property type="protein sequence ID" value="KAF5576973.1"/>
    <property type="molecule type" value="Genomic_DNA"/>
</dbReference>
<dbReference type="PROSITE" id="PS00758">
    <property type="entry name" value="ARGE_DAPE_CPG2_1"/>
    <property type="match status" value="1"/>
</dbReference>
<protein>
    <recommendedName>
        <fullName evidence="6">Probable succinyl-diaminopimelate desuccinylase</fullName>
        <ecNumber evidence="5">3.5.1.18</ecNumber>
    </recommendedName>
</protein>
<feature type="domain" description="Peptidase M20 dimerisation" evidence="12">
    <location>
        <begin position="179"/>
        <end position="288"/>
    </location>
</feature>
<evidence type="ECO:0000313" key="13">
    <source>
        <dbReference type="EMBL" id="KAF5576973.1"/>
    </source>
</evidence>
<dbReference type="InterPro" id="IPR050072">
    <property type="entry name" value="Peptidase_M20A"/>
</dbReference>
<keyword evidence="8" id="KW-0378">Hydrolase</keyword>
<evidence type="ECO:0000256" key="5">
    <source>
        <dbReference type="ARBA" id="ARBA00011921"/>
    </source>
</evidence>
<dbReference type="AlphaFoldDB" id="A0A8H5KPC7"/>
<keyword evidence="10" id="KW-0170">Cobalt</keyword>
<dbReference type="Gene3D" id="3.40.630.10">
    <property type="entry name" value="Zn peptidases"/>
    <property type="match status" value="1"/>
</dbReference>
<sequence>MERSHVKVDDCPVELTQKLVQINSASPTLGSVGGPGETQIATYVASWLRDRGIEVHWIEPAKGRPSVVGVARGSGGGKSLMFNGHLDTVTLLGYENDPLSGKIEDGKLYGRGAADMKCGLAAALVALVNAKRLNLRGDVIFTGVADEEDTSIGTEDVLRAGWTADAAVVNEPTNLEIMNGHRGFVWFEVNIHGIAYHGSRPDMGVDAISKAGHFLAELDHYADRLAISPKGGYVGSPCVHASTVKGGEEISSYPAICTIAIERRTVPGETSTSVEAELVEILERIAKSTPKFKYDIKATFDRSPFELSTDHDFSRLVEETLESAIGEKLPFKAAPYWTDCALLADAGIPALLWGPKGDGLHSKKEWVEVESINTVARGLTAIAAEFCK</sequence>
<dbReference type="EC" id="3.5.1.18" evidence="5"/>
<dbReference type="PANTHER" id="PTHR43808:SF25">
    <property type="entry name" value="PEPTIDASE M20 DIMERISATION DOMAIN-CONTAINING PROTEIN"/>
    <property type="match status" value="1"/>
</dbReference>
<proteinExistence type="inferred from homology"/>
<dbReference type="OrthoDB" id="10059875at2759"/>
<evidence type="ECO:0000256" key="4">
    <source>
        <dbReference type="ARBA" id="ARBA00006247"/>
    </source>
</evidence>
<dbReference type="GO" id="GO:0009089">
    <property type="term" value="P:lysine biosynthetic process via diaminopimelate"/>
    <property type="evidence" value="ECO:0007669"/>
    <property type="project" value="UniProtKB-UniPathway"/>
</dbReference>